<name>A0A2H0VH85_9BACT</name>
<keyword evidence="1" id="KW-0812">Transmembrane</keyword>
<accession>A0A2H0VH85</accession>
<comment type="caution">
    <text evidence="2">The sequence shown here is derived from an EMBL/GenBank/DDBJ whole genome shotgun (WGS) entry which is preliminary data.</text>
</comment>
<organism evidence="2 3">
    <name type="scientific">Candidatus Colwellbacteria bacterium CG10_big_fil_rev_8_21_14_0_10_41_28</name>
    <dbReference type="NCBI Taxonomy" id="1974539"/>
    <lineage>
        <taxon>Bacteria</taxon>
        <taxon>Candidatus Colwelliibacteriota</taxon>
    </lineage>
</organism>
<gene>
    <name evidence="2" type="ORF">COT88_01455</name>
</gene>
<keyword evidence="1" id="KW-1133">Transmembrane helix</keyword>
<evidence type="ECO:0000313" key="2">
    <source>
        <dbReference type="EMBL" id="PIR98474.1"/>
    </source>
</evidence>
<feature type="transmembrane region" description="Helical" evidence="1">
    <location>
        <begin position="97"/>
        <end position="115"/>
    </location>
</feature>
<evidence type="ECO:0000256" key="1">
    <source>
        <dbReference type="SAM" id="Phobius"/>
    </source>
</evidence>
<protein>
    <submittedName>
        <fullName evidence="2">Uncharacterized protein</fullName>
    </submittedName>
</protein>
<feature type="transmembrane region" description="Helical" evidence="1">
    <location>
        <begin position="25"/>
        <end position="43"/>
    </location>
</feature>
<keyword evidence="1" id="KW-0472">Membrane</keyword>
<dbReference type="Proteomes" id="UP000230776">
    <property type="component" value="Unassembled WGS sequence"/>
</dbReference>
<sequence>MSVFIVSLLASYLFGLIQFQNILVFFGVKANLLLALGIAYGILEENWLRRILLTFSITGIISFYIIPDGTLFIFAAGILLGFALIDYLPWAKEINGTVAIILITLALNLDAVSIIRISIASIINVGSFLAIYKLIKYIDGKLNPYRYL</sequence>
<proteinExistence type="predicted"/>
<dbReference type="AlphaFoldDB" id="A0A2H0VH85"/>
<feature type="transmembrane region" description="Helical" evidence="1">
    <location>
        <begin position="72"/>
        <end position="90"/>
    </location>
</feature>
<evidence type="ECO:0000313" key="3">
    <source>
        <dbReference type="Proteomes" id="UP000230776"/>
    </source>
</evidence>
<reference evidence="3" key="1">
    <citation type="submission" date="2017-09" db="EMBL/GenBank/DDBJ databases">
        <title>Depth-based differentiation of microbial function through sediment-hosted aquifers and enrichment of novel symbionts in the deep terrestrial subsurface.</title>
        <authorList>
            <person name="Probst A.J."/>
            <person name="Ladd B."/>
            <person name="Jarett J.K."/>
            <person name="Geller-Mcgrath D.E."/>
            <person name="Sieber C.M.K."/>
            <person name="Emerson J.B."/>
            <person name="Anantharaman K."/>
            <person name="Thomas B.C."/>
            <person name="Malmstrom R."/>
            <person name="Stieglmeier M."/>
            <person name="Klingl A."/>
            <person name="Woyke T."/>
            <person name="Ryan C.M."/>
            <person name="Banfield J.F."/>
        </authorList>
    </citation>
    <scope>NUCLEOTIDE SEQUENCE [LARGE SCALE GENOMIC DNA]</scope>
</reference>
<dbReference type="EMBL" id="PFAG01000014">
    <property type="protein sequence ID" value="PIR98474.1"/>
    <property type="molecule type" value="Genomic_DNA"/>
</dbReference>